<comment type="similarity">
    <text evidence="7">Belongs to the glycosyltransferase 87 family.</text>
</comment>
<feature type="transmembrane region" description="Helical" evidence="9">
    <location>
        <begin position="283"/>
        <end position="300"/>
    </location>
</feature>
<evidence type="ECO:0000256" key="2">
    <source>
        <dbReference type="ARBA" id="ARBA00022475"/>
    </source>
</evidence>
<accession>S4XIZ1</accession>
<evidence type="ECO:0000256" key="6">
    <source>
        <dbReference type="ARBA" id="ARBA00023136"/>
    </source>
</evidence>
<dbReference type="KEGG" id="cter:A606_04570"/>
<feature type="transmembrane region" description="Helical" evidence="9">
    <location>
        <begin position="145"/>
        <end position="162"/>
    </location>
</feature>
<feature type="transmembrane region" description="Helical" evidence="9">
    <location>
        <begin position="305"/>
        <end position="324"/>
    </location>
</feature>
<evidence type="ECO:0000313" key="11">
    <source>
        <dbReference type="Proteomes" id="UP000014809"/>
    </source>
</evidence>
<dbReference type="InterPro" id="IPR018584">
    <property type="entry name" value="GT87"/>
</dbReference>
<dbReference type="PATRIC" id="fig|1200352.3.peg.924"/>
<feature type="transmembrane region" description="Helical" evidence="9">
    <location>
        <begin position="222"/>
        <end position="240"/>
    </location>
</feature>
<evidence type="ECO:0000256" key="8">
    <source>
        <dbReference type="SAM" id="MobiDB-lite"/>
    </source>
</evidence>
<feature type="transmembrane region" description="Helical" evidence="9">
    <location>
        <begin position="388"/>
        <end position="410"/>
    </location>
</feature>
<protein>
    <submittedName>
        <fullName evidence="10">Uncharacterized protein</fullName>
    </submittedName>
</protein>
<name>S4XIZ1_9CORY</name>
<sequence>MHSSLAPSGPTPGPDTGSDTGSRTFPPGLFALGVAVVTAIGVVRTLLSPEARTYHVDFDVYRAGGRAVLDGQPLYTDLFHVYDIDLPFTYPPLSALVFAPLAALPTTVGFLGVTALNLLATVLTAVIVLQSLAREAGRTPTRRTLWRWACLLLPAAVWLWPLTHTLEYGQINILLMLLVVADLLVPRTRWPRGTLIGLAAALKLTPAVFGLYFVLRRQWREAATCLVSGVLFSALAGVVLPTDSHRYWFTTLSDPTRIGDLAYSANQSIRGTLARFVGDPAQTWIWLAAVVVTVAAVAVVMVRQLAVGAVTAAVCTNALLALLASPVSWAHHWVWVLPMLLVSGACWWCTRRPASVVLFAVLLTVSTALPVHLYLYSGGGAEAGWSTWMRIVAPEFVWCGILWLVVTGILPRSVTPGPPLSTTEREDLT</sequence>
<keyword evidence="5 9" id="KW-1133">Transmembrane helix</keyword>
<dbReference type="HOGENOM" id="CLU_034641_3_0_11"/>
<keyword evidence="11" id="KW-1185">Reference proteome</keyword>
<feature type="transmembrane region" description="Helical" evidence="9">
    <location>
        <begin position="194"/>
        <end position="215"/>
    </location>
</feature>
<dbReference type="RefSeq" id="WP_020440925.1">
    <property type="nucleotide sequence ID" value="NC_021663.1"/>
</dbReference>
<dbReference type="Proteomes" id="UP000014809">
    <property type="component" value="Chromosome"/>
</dbReference>
<dbReference type="EMBL" id="CP003696">
    <property type="protein sequence ID" value="AGP30563.1"/>
    <property type="molecule type" value="Genomic_DNA"/>
</dbReference>
<feature type="transmembrane region" description="Helical" evidence="9">
    <location>
        <begin position="28"/>
        <end position="47"/>
    </location>
</feature>
<gene>
    <name evidence="10" type="ORF">A606_04570</name>
</gene>
<dbReference type="GO" id="GO:0016758">
    <property type="term" value="F:hexosyltransferase activity"/>
    <property type="evidence" value="ECO:0007669"/>
    <property type="project" value="InterPro"/>
</dbReference>
<keyword evidence="4 9" id="KW-0812">Transmembrane</keyword>
<evidence type="ECO:0000256" key="4">
    <source>
        <dbReference type="ARBA" id="ARBA00022692"/>
    </source>
</evidence>
<keyword evidence="2" id="KW-1003">Cell membrane</keyword>
<organism evidence="10 11">
    <name type="scientific">Corynebacterium terpenotabidum Y-11</name>
    <dbReference type="NCBI Taxonomy" id="1200352"/>
    <lineage>
        <taxon>Bacteria</taxon>
        <taxon>Bacillati</taxon>
        <taxon>Actinomycetota</taxon>
        <taxon>Actinomycetes</taxon>
        <taxon>Mycobacteriales</taxon>
        <taxon>Corynebacteriaceae</taxon>
        <taxon>Corynebacterium</taxon>
    </lineage>
</organism>
<dbReference type="STRING" id="1200352.A606_04570"/>
<dbReference type="eggNOG" id="COG5650">
    <property type="taxonomic scope" value="Bacteria"/>
</dbReference>
<feature type="region of interest" description="Disordered" evidence="8">
    <location>
        <begin position="1"/>
        <end position="20"/>
    </location>
</feature>
<keyword evidence="6 9" id="KW-0472">Membrane</keyword>
<dbReference type="AlphaFoldDB" id="S4XIZ1"/>
<evidence type="ECO:0000256" key="3">
    <source>
        <dbReference type="ARBA" id="ARBA00022679"/>
    </source>
</evidence>
<dbReference type="Pfam" id="PF09594">
    <property type="entry name" value="GT87"/>
    <property type="match status" value="1"/>
</dbReference>
<evidence type="ECO:0000256" key="1">
    <source>
        <dbReference type="ARBA" id="ARBA00004651"/>
    </source>
</evidence>
<proteinExistence type="inferred from homology"/>
<reference evidence="10 11" key="1">
    <citation type="submission" date="2012-06" db="EMBL/GenBank/DDBJ databases">
        <title>Complete genome sequence of Corynebacterium terpenotabidum Y-11 (=DSM 44721).</title>
        <authorList>
            <person name="Ruckert C."/>
            <person name="Albersmeier A."/>
            <person name="Al-Dilaimi A."/>
            <person name="Szczepanowski R."/>
            <person name="Kalinowski J."/>
        </authorList>
    </citation>
    <scope>NUCLEOTIDE SEQUENCE [LARGE SCALE GENOMIC DNA]</scope>
    <source>
        <strain evidence="10 11">Y-11</strain>
    </source>
</reference>
<evidence type="ECO:0000256" key="9">
    <source>
        <dbReference type="SAM" id="Phobius"/>
    </source>
</evidence>
<feature type="transmembrane region" description="Helical" evidence="9">
    <location>
        <begin position="356"/>
        <end position="376"/>
    </location>
</feature>
<evidence type="ECO:0000256" key="7">
    <source>
        <dbReference type="ARBA" id="ARBA00024033"/>
    </source>
</evidence>
<comment type="subcellular location">
    <subcellularLocation>
        <location evidence="1">Cell membrane</location>
        <topology evidence="1">Multi-pass membrane protein</topology>
    </subcellularLocation>
</comment>
<dbReference type="GO" id="GO:0005886">
    <property type="term" value="C:plasma membrane"/>
    <property type="evidence" value="ECO:0007669"/>
    <property type="project" value="UniProtKB-SubCell"/>
</dbReference>
<evidence type="ECO:0000256" key="5">
    <source>
        <dbReference type="ARBA" id="ARBA00022989"/>
    </source>
</evidence>
<feature type="transmembrane region" description="Helical" evidence="9">
    <location>
        <begin position="330"/>
        <end position="349"/>
    </location>
</feature>
<evidence type="ECO:0000313" key="10">
    <source>
        <dbReference type="EMBL" id="AGP30563.1"/>
    </source>
</evidence>
<keyword evidence="3" id="KW-0808">Transferase</keyword>
<feature type="transmembrane region" description="Helical" evidence="9">
    <location>
        <begin position="108"/>
        <end position="133"/>
    </location>
</feature>